<organism evidence="13 14">
    <name type="scientific">Nocardioides iriomotensis</name>
    <dbReference type="NCBI Taxonomy" id="715784"/>
    <lineage>
        <taxon>Bacteria</taxon>
        <taxon>Bacillati</taxon>
        <taxon>Actinomycetota</taxon>
        <taxon>Actinomycetes</taxon>
        <taxon>Propionibacteriales</taxon>
        <taxon>Nocardioidaceae</taxon>
        <taxon>Nocardioides</taxon>
    </lineage>
</organism>
<dbReference type="InterPro" id="IPR006070">
    <property type="entry name" value="Sua5-like_dom"/>
</dbReference>
<dbReference type="GO" id="GO:0016743">
    <property type="term" value="F:carboxyl- or carbamoyltransferase activity"/>
    <property type="evidence" value="ECO:0007669"/>
    <property type="project" value="UniProtKB-UniRule"/>
</dbReference>
<dbReference type="InterPro" id="IPR055128">
    <property type="entry name" value="HypF_C_2"/>
</dbReference>
<dbReference type="PROSITE" id="PS51160">
    <property type="entry name" value="ACYLPHOSPHATASE_3"/>
    <property type="match status" value="1"/>
</dbReference>
<dbReference type="Proteomes" id="UP000291189">
    <property type="component" value="Unassembled WGS sequence"/>
</dbReference>
<comment type="caution">
    <text evidence="13">The sequence shown here is derived from an EMBL/GenBank/DDBJ whole genome shotgun (WGS) entry which is preliminary data.</text>
</comment>
<dbReference type="Gene3D" id="3.30.110.120">
    <property type="match status" value="1"/>
</dbReference>
<evidence type="ECO:0000256" key="4">
    <source>
        <dbReference type="ARBA" id="ARBA00022723"/>
    </source>
</evidence>
<dbReference type="PANTHER" id="PTHR42959:SF1">
    <property type="entry name" value="CARBAMOYLTRANSFERASE HYPF"/>
    <property type="match status" value="1"/>
</dbReference>
<dbReference type="GO" id="GO:0051604">
    <property type="term" value="P:protein maturation"/>
    <property type="evidence" value="ECO:0007669"/>
    <property type="project" value="TreeGrafter"/>
</dbReference>
<dbReference type="InterPro" id="IPR017945">
    <property type="entry name" value="DHBP_synth_RibB-like_a/b_dom"/>
</dbReference>
<name>A0A4Q5J0Z8_9ACTN</name>
<feature type="compositionally biased region" description="Gly residues" evidence="10">
    <location>
        <begin position="787"/>
        <end position="796"/>
    </location>
</feature>
<dbReference type="Gene3D" id="3.30.420.360">
    <property type="match status" value="1"/>
</dbReference>
<dbReference type="GO" id="GO:0003998">
    <property type="term" value="F:acylphosphatase activity"/>
    <property type="evidence" value="ECO:0007669"/>
    <property type="project" value="UniProtKB-EC"/>
</dbReference>
<dbReference type="PIRSF" id="PIRSF006256">
    <property type="entry name" value="CMPcnvr_hdrg_mat"/>
    <property type="match status" value="1"/>
</dbReference>
<dbReference type="InterPro" id="IPR041440">
    <property type="entry name" value="HypF_C"/>
</dbReference>
<dbReference type="GO" id="GO:0003725">
    <property type="term" value="F:double-stranded RNA binding"/>
    <property type="evidence" value="ECO:0007669"/>
    <property type="project" value="InterPro"/>
</dbReference>
<dbReference type="InterPro" id="IPR004421">
    <property type="entry name" value="Carbamoyltransferase_HypF"/>
</dbReference>
<comment type="catalytic activity">
    <reaction evidence="7">
        <text>C-terminal L-cysteinyl-[HypE protein] + carbamoyl phosphate + ATP + H2O = C-terminal S-carboxamide-L-cysteinyl-[HypE protein] + AMP + phosphate + diphosphate + H(+)</text>
        <dbReference type="Rhea" id="RHEA:55636"/>
        <dbReference type="Rhea" id="RHEA-COMP:14247"/>
        <dbReference type="Rhea" id="RHEA-COMP:14392"/>
        <dbReference type="ChEBI" id="CHEBI:15377"/>
        <dbReference type="ChEBI" id="CHEBI:15378"/>
        <dbReference type="ChEBI" id="CHEBI:30616"/>
        <dbReference type="ChEBI" id="CHEBI:33019"/>
        <dbReference type="ChEBI" id="CHEBI:43474"/>
        <dbReference type="ChEBI" id="CHEBI:58228"/>
        <dbReference type="ChEBI" id="CHEBI:76913"/>
        <dbReference type="ChEBI" id="CHEBI:139126"/>
        <dbReference type="ChEBI" id="CHEBI:456215"/>
    </reaction>
</comment>
<keyword evidence="9" id="KW-0378">Hydrolase</keyword>
<comment type="similarity">
    <text evidence="2 8">Belongs to the carbamoyltransferase HypF family.</text>
</comment>
<feature type="active site" evidence="9">
    <location>
        <position position="45"/>
    </location>
</feature>
<accession>A0A4Q5J0Z8</accession>
<dbReference type="NCBIfam" id="TIGR00143">
    <property type="entry name" value="hypF"/>
    <property type="match status" value="1"/>
</dbReference>
<dbReference type="Pfam" id="PF17788">
    <property type="entry name" value="HypF_C"/>
    <property type="match status" value="1"/>
</dbReference>
<dbReference type="GO" id="GO:0008270">
    <property type="term" value="F:zinc ion binding"/>
    <property type="evidence" value="ECO:0007669"/>
    <property type="project" value="UniProtKB-KW"/>
</dbReference>
<dbReference type="InterPro" id="IPR001792">
    <property type="entry name" value="Acylphosphatase-like_dom"/>
</dbReference>
<dbReference type="EC" id="6.2.-.-" evidence="8"/>
<keyword evidence="3" id="KW-0436">Ligase</keyword>
<dbReference type="Gene3D" id="3.30.420.40">
    <property type="match status" value="1"/>
</dbReference>
<proteinExistence type="inferred from homology"/>
<dbReference type="SUPFAM" id="SSF54975">
    <property type="entry name" value="Acylphosphatase/BLUF domain-like"/>
    <property type="match status" value="1"/>
</dbReference>
<dbReference type="PANTHER" id="PTHR42959">
    <property type="entry name" value="CARBAMOYLTRANSFERASE"/>
    <property type="match status" value="1"/>
</dbReference>
<evidence type="ECO:0000256" key="8">
    <source>
        <dbReference type="PIRNR" id="PIRNR006256"/>
    </source>
</evidence>
<evidence type="ECO:0000256" key="7">
    <source>
        <dbReference type="ARBA" id="ARBA00048220"/>
    </source>
</evidence>
<keyword evidence="4" id="KW-0479">Metal-binding</keyword>
<dbReference type="Pfam" id="PF01300">
    <property type="entry name" value="Sua5_yciO_yrdC"/>
    <property type="match status" value="1"/>
</dbReference>
<evidence type="ECO:0000259" key="12">
    <source>
        <dbReference type="PROSITE" id="PS51163"/>
    </source>
</evidence>
<dbReference type="Pfam" id="PF07503">
    <property type="entry name" value="zf-HYPF"/>
    <property type="match status" value="2"/>
</dbReference>
<evidence type="ECO:0000256" key="2">
    <source>
        <dbReference type="ARBA" id="ARBA00008097"/>
    </source>
</evidence>
<keyword evidence="14" id="KW-1185">Reference proteome</keyword>
<reference evidence="13 14" key="1">
    <citation type="submission" date="2019-01" db="EMBL/GenBank/DDBJ databases">
        <title>Nocardioides guangzhouensis sp. nov., an actinobacterium isolated from soil.</title>
        <authorList>
            <person name="Fu Y."/>
            <person name="Cai Y."/>
            <person name="Lin Z."/>
            <person name="Chen P."/>
        </authorList>
    </citation>
    <scope>NUCLEOTIDE SEQUENCE [LARGE SCALE GENOMIC DNA]</scope>
    <source>
        <strain evidence="13 14">NBRC 105384</strain>
    </source>
</reference>
<dbReference type="InterPro" id="IPR017968">
    <property type="entry name" value="Acylphosphatase_CS"/>
</dbReference>
<dbReference type="GO" id="GO:0016874">
    <property type="term" value="F:ligase activity"/>
    <property type="evidence" value="ECO:0007669"/>
    <property type="project" value="UniProtKB-UniRule"/>
</dbReference>
<dbReference type="Gene3D" id="3.90.870.50">
    <property type="match status" value="1"/>
</dbReference>
<keyword evidence="5" id="KW-0863">Zinc-finger</keyword>
<dbReference type="RefSeq" id="WP_129987661.1">
    <property type="nucleotide sequence ID" value="NZ_SDPU01000022.1"/>
</dbReference>
<evidence type="ECO:0000256" key="9">
    <source>
        <dbReference type="PROSITE-ProRule" id="PRU00520"/>
    </source>
</evidence>
<dbReference type="PROSITE" id="PS00150">
    <property type="entry name" value="ACYLPHOSPHATASE_1"/>
    <property type="match status" value="1"/>
</dbReference>
<dbReference type="OrthoDB" id="9808093at2"/>
<keyword evidence="13" id="KW-0808">Transferase</keyword>
<evidence type="ECO:0000259" key="11">
    <source>
        <dbReference type="PROSITE" id="PS51160"/>
    </source>
</evidence>
<sequence length="796" mass="83629">MHVAVSGPSRARRRVVVRGVVQGVGFRPFVYALARSLGLSGGVWNTGDGVVAEVEGDPRSVATFVARLAPDAPPLAVVVDVTDTAVPVQGGTTFTIAPSRGGPGRTFVSPDVSVCDDCLAELRDPADRRYRHPFITCTSCGPRFTVTTGLPYDREHTTMTGFPLCDACAREYGDPADRRFHAQTVCCRECGPRLHLAVPGRPTLVGETALAEARGLLRDGAVVAVKGIGGYHLACDATAPDAVETLRKRKRRGDKPFALMVADAAAADRLVHLDDAERALLTARSRPVVLARRRTRGPAADAVAPGNDDLGVMLAYTPLHHLLLGLPGDDHLPVLVMTSGNLTGEPIVTDDTDARTRLGGLADAWLYGDRPIHVPCDDTVTRAVDGAEAPVRRSRGQAPLPIALPFDSPPLLGVGGDLKNTLCLAEGRLAWMSAHVGDMDDLATLAAFTTAEAHLELLTGVAPTALATDRHPAYRSRRWALDHADGRPVEGVQHHHAHVASTMVEHGLGPEATVLGVVFDGTGYGDDGAVWGGELLVAGYGDFDRAAHLAYVALPGGDAGVRNPCRMALSHLRSAGVAWDDALPCVRACADDELALLDRQLDTGLGCAPTSSMGRLFDAVASIAGICHRAGYDAQAAMELEARARSAGSVDGYRFAVQGELLDAAPVVAAAADDVRTGVPPAVVAARFQRAVVDLVVAVTERLRDETGLRVATLSGGVFLNAYLTSACAAALTARRFEVLRHHAVPASDAGIALGQVAVLAHRHNRDAGRARHDVRREGSSHVPSGSGPGPGHQRA</sequence>
<evidence type="ECO:0000256" key="1">
    <source>
        <dbReference type="ARBA" id="ARBA00004711"/>
    </source>
</evidence>
<dbReference type="InterPro" id="IPR011125">
    <property type="entry name" value="Znf_HypF"/>
</dbReference>
<evidence type="ECO:0000256" key="10">
    <source>
        <dbReference type="SAM" id="MobiDB-lite"/>
    </source>
</evidence>
<dbReference type="Pfam" id="PF22521">
    <property type="entry name" value="HypF_C_2"/>
    <property type="match status" value="1"/>
</dbReference>
<feature type="region of interest" description="Disordered" evidence="10">
    <location>
        <begin position="765"/>
        <end position="796"/>
    </location>
</feature>
<evidence type="ECO:0000313" key="14">
    <source>
        <dbReference type="Proteomes" id="UP000291189"/>
    </source>
</evidence>
<evidence type="ECO:0000256" key="6">
    <source>
        <dbReference type="ARBA" id="ARBA00022833"/>
    </source>
</evidence>
<dbReference type="AlphaFoldDB" id="A0A4Q5J0Z8"/>
<feature type="active site" evidence="9">
    <location>
        <position position="27"/>
    </location>
</feature>
<feature type="domain" description="YrdC-like" evidence="12">
    <location>
        <begin position="207"/>
        <end position="396"/>
    </location>
</feature>
<comment type="pathway">
    <text evidence="1">Protein modification; [NiFe] hydrogenase maturation.</text>
</comment>
<feature type="compositionally biased region" description="Basic and acidic residues" evidence="10">
    <location>
        <begin position="766"/>
        <end position="780"/>
    </location>
</feature>
<comment type="catalytic activity">
    <reaction evidence="9">
        <text>an acyl phosphate + H2O = a carboxylate + phosphate + H(+)</text>
        <dbReference type="Rhea" id="RHEA:14965"/>
        <dbReference type="ChEBI" id="CHEBI:15377"/>
        <dbReference type="ChEBI" id="CHEBI:15378"/>
        <dbReference type="ChEBI" id="CHEBI:29067"/>
        <dbReference type="ChEBI" id="CHEBI:43474"/>
        <dbReference type="ChEBI" id="CHEBI:59918"/>
        <dbReference type="EC" id="3.6.1.7"/>
    </reaction>
</comment>
<dbReference type="UniPathway" id="UPA00335"/>
<dbReference type="Pfam" id="PF00708">
    <property type="entry name" value="Acylphosphatase"/>
    <property type="match status" value="1"/>
</dbReference>
<feature type="domain" description="Acylphosphatase-like" evidence="11">
    <location>
        <begin position="12"/>
        <end position="98"/>
    </location>
</feature>
<dbReference type="InterPro" id="IPR036046">
    <property type="entry name" value="Acylphosphatase-like_dom_sf"/>
</dbReference>
<keyword evidence="6" id="KW-0862">Zinc</keyword>
<evidence type="ECO:0000313" key="13">
    <source>
        <dbReference type="EMBL" id="RYU12074.1"/>
    </source>
</evidence>
<gene>
    <name evidence="13" type="primary">hypF</name>
    <name evidence="13" type="ORF">ETU37_12235</name>
</gene>
<dbReference type="EMBL" id="SDPU01000022">
    <property type="protein sequence ID" value="RYU12074.1"/>
    <property type="molecule type" value="Genomic_DNA"/>
</dbReference>
<dbReference type="PROSITE" id="PS51163">
    <property type="entry name" value="YRDC"/>
    <property type="match status" value="1"/>
</dbReference>
<protein>
    <recommendedName>
        <fullName evidence="8">Carbamoyltransferase</fullName>
        <ecNumber evidence="8">6.2.-.-</ecNumber>
    </recommendedName>
</protein>
<evidence type="ECO:0000256" key="3">
    <source>
        <dbReference type="ARBA" id="ARBA00022598"/>
    </source>
</evidence>
<evidence type="ECO:0000256" key="5">
    <source>
        <dbReference type="ARBA" id="ARBA00022771"/>
    </source>
</evidence>
<dbReference type="SUPFAM" id="SSF55821">
    <property type="entry name" value="YrdC/RibB"/>
    <property type="match status" value="1"/>
</dbReference>
<dbReference type="InterPro" id="IPR051060">
    <property type="entry name" value="Carbamoyltrans_HypF-like"/>
</dbReference>